<keyword evidence="1" id="KW-0175">Coiled coil</keyword>
<name>A0A8S3GI71_9BILA</name>
<comment type="caution">
    <text evidence="3">The sequence shown here is derived from an EMBL/GenBank/DDBJ whole genome shotgun (WGS) entry which is preliminary data.</text>
</comment>
<protein>
    <submittedName>
        <fullName evidence="3">Uncharacterized protein</fullName>
    </submittedName>
</protein>
<feature type="compositionally biased region" description="Polar residues" evidence="2">
    <location>
        <begin position="127"/>
        <end position="153"/>
    </location>
</feature>
<feature type="region of interest" description="Disordered" evidence="2">
    <location>
        <begin position="85"/>
        <end position="153"/>
    </location>
</feature>
<evidence type="ECO:0000313" key="5">
    <source>
        <dbReference type="Proteomes" id="UP000681967"/>
    </source>
</evidence>
<proteinExistence type="predicted"/>
<evidence type="ECO:0000256" key="2">
    <source>
        <dbReference type="SAM" id="MobiDB-lite"/>
    </source>
</evidence>
<reference evidence="3" key="1">
    <citation type="submission" date="2021-02" db="EMBL/GenBank/DDBJ databases">
        <authorList>
            <person name="Nowell W R."/>
        </authorList>
    </citation>
    <scope>NUCLEOTIDE SEQUENCE</scope>
</reference>
<evidence type="ECO:0000313" key="3">
    <source>
        <dbReference type="EMBL" id="CAF5164913.1"/>
    </source>
</evidence>
<dbReference type="EMBL" id="CAJOBI010363721">
    <property type="protein sequence ID" value="CAF5227349.1"/>
    <property type="molecule type" value="Genomic_DNA"/>
</dbReference>
<accession>A0A8S3GI71</accession>
<feature type="non-terminal residue" evidence="3">
    <location>
        <position position="1"/>
    </location>
</feature>
<evidence type="ECO:0000313" key="4">
    <source>
        <dbReference type="EMBL" id="CAF5227349.1"/>
    </source>
</evidence>
<evidence type="ECO:0000256" key="1">
    <source>
        <dbReference type="SAM" id="Coils"/>
    </source>
</evidence>
<dbReference type="AlphaFoldDB" id="A0A8S3GI71"/>
<dbReference type="Proteomes" id="UP000681967">
    <property type="component" value="Unassembled WGS sequence"/>
</dbReference>
<organism evidence="3 5">
    <name type="scientific">Rotaria magnacalcarata</name>
    <dbReference type="NCBI Taxonomy" id="392030"/>
    <lineage>
        <taxon>Eukaryota</taxon>
        <taxon>Metazoa</taxon>
        <taxon>Spiralia</taxon>
        <taxon>Gnathifera</taxon>
        <taxon>Rotifera</taxon>
        <taxon>Eurotatoria</taxon>
        <taxon>Bdelloidea</taxon>
        <taxon>Philodinida</taxon>
        <taxon>Philodinidae</taxon>
        <taxon>Rotaria</taxon>
    </lineage>
</organism>
<dbReference type="EMBL" id="CAJOBH010271142">
    <property type="protein sequence ID" value="CAF5164913.1"/>
    <property type="molecule type" value="Genomic_DNA"/>
</dbReference>
<sequence length="153" mass="17594">QQQQPSSRLVWVQNGTVTTKTWLSPLYQKQQQQQQQQQQQLQQQQQQQQQQLQQQSAYDAIGSALTHQDVVNIAQQVIFPTNIEQNQTHMESQPLITNNSKRRNRLKSTNTTTTRRNRNRKSILDRPNSTGTIASCQQETTDKPSVTSPITPT</sequence>
<feature type="non-terminal residue" evidence="3">
    <location>
        <position position="153"/>
    </location>
</feature>
<dbReference type="Proteomes" id="UP000676336">
    <property type="component" value="Unassembled WGS sequence"/>
</dbReference>
<feature type="coiled-coil region" evidence="1">
    <location>
        <begin position="27"/>
        <end position="55"/>
    </location>
</feature>
<gene>
    <name evidence="3" type="ORF">BYL167_LOCUS75641</name>
    <name evidence="4" type="ORF">SMN809_LOCUS85220</name>
</gene>
<feature type="compositionally biased region" description="Polar residues" evidence="2">
    <location>
        <begin position="85"/>
        <end position="99"/>
    </location>
</feature>